<feature type="compositionally biased region" description="Polar residues" evidence="1">
    <location>
        <begin position="126"/>
        <end position="147"/>
    </location>
</feature>
<dbReference type="RefSeq" id="WP_229642218.1">
    <property type="nucleotide sequence ID" value="NZ_JADWDC010000068.1"/>
</dbReference>
<evidence type="ECO:0000313" key="3">
    <source>
        <dbReference type="EMBL" id="MCC0179120.1"/>
    </source>
</evidence>
<evidence type="ECO:0000313" key="4">
    <source>
        <dbReference type="Proteomes" id="UP000729733"/>
    </source>
</evidence>
<feature type="compositionally biased region" description="Basic and acidic residues" evidence="1">
    <location>
        <begin position="115"/>
        <end position="125"/>
    </location>
</feature>
<keyword evidence="2" id="KW-0472">Membrane</keyword>
<feature type="region of interest" description="Disordered" evidence="1">
    <location>
        <begin position="77"/>
        <end position="193"/>
    </location>
</feature>
<sequence>MSRLKLVLLALIVAILGIVLVQNREPIALKLLCPDTNQSCLYQTPALPLAVWMGVFAIAGLVSSLLGQVLNRYRYSGAGRQKSNPNPNHNDFDRDRNQWSPINDKSDKYTTSTSRIEDSTIEDKYSSSSYEIPQTPESIERSGSNYSYKYRDAKDKSDTAPSLRNSSSESTNNSSKKSIDSDINLNKDDEDWI</sequence>
<comment type="caution">
    <text evidence="3">The sequence shown here is derived from an EMBL/GenBank/DDBJ whole genome shotgun (WGS) entry which is preliminary data.</text>
</comment>
<evidence type="ECO:0000256" key="1">
    <source>
        <dbReference type="SAM" id="MobiDB-lite"/>
    </source>
</evidence>
<feature type="compositionally biased region" description="Low complexity" evidence="1">
    <location>
        <begin position="165"/>
        <end position="176"/>
    </location>
</feature>
<dbReference type="AlphaFoldDB" id="A0A964BXG7"/>
<evidence type="ECO:0000256" key="2">
    <source>
        <dbReference type="SAM" id="Phobius"/>
    </source>
</evidence>
<feature type="compositionally biased region" description="Basic and acidic residues" evidence="1">
    <location>
        <begin position="149"/>
        <end position="158"/>
    </location>
</feature>
<name>A0A964BXG7_9CYAN</name>
<feature type="compositionally biased region" description="Polar residues" evidence="1">
    <location>
        <begin position="98"/>
        <end position="114"/>
    </location>
</feature>
<evidence type="ECO:0008006" key="5">
    <source>
        <dbReference type="Google" id="ProtNLM"/>
    </source>
</evidence>
<keyword evidence="2" id="KW-0812">Transmembrane</keyword>
<protein>
    <recommendedName>
        <fullName evidence="5">LapA family protein</fullName>
    </recommendedName>
</protein>
<proteinExistence type="predicted"/>
<dbReference type="EMBL" id="JADWDC010000068">
    <property type="protein sequence ID" value="MCC0179120.1"/>
    <property type="molecule type" value="Genomic_DNA"/>
</dbReference>
<dbReference type="Proteomes" id="UP000729733">
    <property type="component" value="Unassembled WGS sequence"/>
</dbReference>
<accession>A0A964BXG7</accession>
<reference evidence="3" key="1">
    <citation type="journal article" date="2021" name="Antonie Van Leeuwenhoek">
        <title>Draft genome and description of Waterburya agarophytonicola gen. nov. sp. nov. (Pleurocapsales, Cyanobacteria): a seaweed symbiont.</title>
        <authorList>
            <person name="Bonthond G."/>
            <person name="Shalygin S."/>
            <person name="Bayer T."/>
            <person name="Weinberger F."/>
        </authorList>
    </citation>
    <scope>NUCLEOTIDE SEQUENCE</scope>
    <source>
        <strain evidence="3">KI4</strain>
    </source>
</reference>
<keyword evidence="2" id="KW-1133">Transmembrane helix</keyword>
<feature type="transmembrane region" description="Helical" evidence="2">
    <location>
        <begin position="47"/>
        <end position="70"/>
    </location>
</feature>
<gene>
    <name evidence="3" type="ORF">I4641_19315</name>
</gene>
<keyword evidence="4" id="KW-1185">Reference proteome</keyword>
<organism evidence="3 4">
    <name type="scientific">Waterburya agarophytonicola KI4</name>
    <dbReference type="NCBI Taxonomy" id="2874699"/>
    <lineage>
        <taxon>Bacteria</taxon>
        <taxon>Bacillati</taxon>
        <taxon>Cyanobacteriota</taxon>
        <taxon>Cyanophyceae</taxon>
        <taxon>Pleurocapsales</taxon>
        <taxon>Hyellaceae</taxon>
        <taxon>Waterburya</taxon>
        <taxon>Waterburya agarophytonicola</taxon>
    </lineage>
</organism>